<keyword evidence="2" id="KW-1185">Reference proteome</keyword>
<gene>
    <name evidence="1" type="ORF">NDU88_006247</name>
</gene>
<protein>
    <recommendedName>
        <fullName evidence="3">Reverse transcriptase domain-containing protein</fullName>
    </recommendedName>
</protein>
<reference evidence="1" key="1">
    <citation type="journal article" date="2022" name="bioRxiv">
        <title>Sequencing and chromosome-scale assembly of the giantPleurodeles waltlgenome.</title>
        <authorList>
            <person name="Brown T."/>
            <person name="Elewa A."/>
            <person name="Iarovenko S."/>
            <person name="Subramanian E."/>
            <person name="Araus A.J."/>
            <person name="Petzold A."/>
            <person name="Susuki M."/>
            <person name="Suzuki K.-i.T."/>
            <person name="Hayashi T."/>
            <person name="Toyoda A."/>
            <person name="Oliveira C."/>
            <person name="Osipova E."/>
            <person name="Leigh N.D."/>
            <person name="Simon A."/>
            <person name="Yun M.H."/>
        </authorList>
    </citation>
    <scope>NUCLEOTIDE SEQUENCE</scope>
    <source>
        <strain evidence="1">20211129_DDA</strain>
        <tissue evidence="1">Liver</tissue>
    </source>
</reference>
<comment type="caution">
    <text evidence="1">The sequence shown here is derived from an EMBL/GenBank/DDBJ whole genome shotgun (WGS) entry which is preliminary data.</text>
</comment>
<dbReference type="Proteomes" id="UP001066276">
    <property type="component" value="Chromosome 2_1"/>
</dbReference>
<organism evidence="1 2">
    <name type="scientific">Pleurodeles waltl</name>
    <name type="common">Iberian ribbed newt</name>
    <dbReference type="NCBI Taxonomy" id="8319"/>
    <lineage>
        <taxon>Eukaryota</taxon>
        <taxon>Metazoa</taxon>
        <taxon>Chordata</taxon>
        <taxon>Craniata</taxon>
        <taxon>Vertebrata</taxon>
        <taxon>Euteleostomi</taxon>
        <taxon>Amphibia</taxon>
        <taxon>Batrachia</taxon>
        <taxon>Caudata</taxon>
        <taxon>Salamandroidea</taxon>
        <taxon>Salamandridae</taxon>
        <taxon>Pleurodelinae</taxon>
        <taxon>Pleurodeles</taxon>
    </lineage>
</organism>
<sequence length="169" mass="18758">MGDADYMELLRDIRFSELEEESRVALEGDLTMEAIKQAMHGLQSGMGMDPNGIPIKMNKVMANKVAPYLRAMFQATLHDGILPEDQRIATIVVIHKAGKPQTSSSSHRPSSLLNMETKILAKVLASMLQAVITSLIHPDQSGFMPPRGTKLNHRRLYGAPHIKWVSDLN</sequence>
<dbReference type="AlphaFoldDB" id="A0AAV7VM94"/>
<dbReference type="EMBL" id="JANPWB010000003">
    <property type="protein sequence ID" value="KAJ1202447.1"/>
    <property type="molecule type" value="Genomic_DNA"/>
</dbReference>
<proteinExistence type="predicted"/>
<dbReference type="PANTHER" id="PTHR19446">
    <property type="entry name" value="REVERSE TRANSCRIPTASES"/>
    <property type="match status" value="1"/>
</dbReference>
<evidence type="ECO:0000313" key="1">
    <source>
        <dbReference type="EMBL" id="KAJ1202447.1"/>
    </source>
</evidence>
<name>A0AAV7VM94_PLEWA</name>
<accession>A0AAV7VM94</accession>
<evidence type="ECO:0008006" key="3">
    <source>
        <dbReference type="Google" id="ProtNLM"/>
    </source>
</evidence>
<evidence type="ECO:0000313" key="2">
    <source>
        <dbReference type="Proteomes" id="UP001066276"/>
    </source>
</evidence>